<proteinExistence type="predicted"/>
<comment type="caution">
    <text evidence="2">The sequence shown here is derived from an EMBL/GenBank/DDBJ whole genome shotgun (WGS) entry which is preliminary data.</text>
</comment>
<dbReference type="EMBL" id="NMUH01000127">
    <property type="protein sequence ID" value="MQL72343.1"/>
    <property type="molecule type" value="Genomic_DNA"/>
</dbReference>
<gene>
    <name evidence="2" type="ORF">Taro_004688</name>
</gene>
<evidence type="ECO:0000256" key="1">
    <source>
        <dbReference type="SAM" id="MobiDB-lite"/>
    </source>
</evidence>
<dbReference type="Proteomes" id="UP000652761">
    <property type="component" value="Unassembled WGS sequence"/>
</dbReference>
<organism evidence="2 3">
    <name type="scientific">Colocasia esculenta</name>
    <name type="common">Wild taro</name>
    <name type="synonym">Arum esculentum</name>
    <dbReference type="NCBI Taxonomy" id="4460"/>
    <lineage>
        <taxon>Eukaryota</taxon>
        <taxon>Viridiplantae</taxon>
        <taxon>Streptophyta</taxon>
        <taxon>Embryophyta</taxon>
        <taxon>Tracheophyta</taxon>
        <taxon>Spermatophyta</taxon>
        <taxon>Magnoliopsida</taxon>
        <taxon>Liliopsida</taxon>
        <taxon>Araceae</taxon>
        <taxon>Aroideae</taxon>
        <taxon>Colocasieae</taxon>
        <taxon>Colocasia</taxon>
    </lineage>
</organism>
<accession>A0A843TSC2</accession>
<protein>
    <submittedName>
        <fullName evidence="2">Uncharacterized protein</fullName>
    </submittedName>
</protein>
<dbReference type="AlphaFoldDB" id="A0A843TSC2"/>
<sequence>MPQFNVCLSSQKLWRPLIGERWIKTYSLIDIYISCFVKRHKMSPRQCLVTTLTKERCWRKGKASSKTTHKSACLPGEMEKRIGSAQKSARVDLIQIGPVPARNRPGTWIAKSDQGVGSDPADPDLSQVELEDPPDSIHGNLADPGSARYLDFPLHQVSVRQKKKKSR</sequence>
<reference evidence="2" key="1">
    <citation type="submission" date="2017-07" db="EMBL/GenBank/DDBJ databases">
        <title>Taro Niue Genome Assembly and Annotation.</title>
        <authorList>
            <person name="Atibalentja N."/>
            <person name="Keating K."/>
            <person name="Fields C.J."/>
        </authorList>
    </citation>
    <scope>NUCLEOTIDE SEQUENCE</scope>
    <source>
        <strain evidence="2">Niue_2</strain>
        <tissue evidence="2">Leaf</tissue>
    </source>
</reference>
<evidence type="ECO:0000313" key="3">
    <source>
        <dbReference type="Proteomes" id="UP000652761"/>
    </source>
</evidence>
<keyword evidence="3" id="KW-1185">Reference proteome</keyword>
<evidence type="ECO:0000313" key="2">
    <source>
        <dbReference type="EMBL" id="MQL72343.1"/>
    </source>
</evidence>
<feature type="region of interest" description="Disordered" evidence="1">
    <location>
        <begin position="99"/>
        <end position="145"/>
    </location>
</feature>
<name>A0A843TSC2_COLES</name>